<name>A0A9D1NDG8_9FIRM</name>
<dbReference type="InterPro" id="IPR025549">
    <property type="entry name" value="YjzC"/>
</dbReference>
<gene>
    <name evidence="2" type="ORF">IAA62_00855</name>
</gene>
<evidence type="ECO:0000313" key="3">
    <source>
        <dbReference type="Proteomes" id="UP000886861"/>
    </source>
</evidence>
<evidence type="ECO:0000313" key="2">
    <source>
        <dbReference type="EMBL" id="HIV01094.1"/>
    </source>
</evidence>
<protein>
    <submittedName>
        <fullName evidence="2">YjzC family protein</fullName>
    </submittedName>
</protein>
<comment type="caution">
    <text evidence="2">The sequence shown here is derived from an EMBL/GenBank/DDBJ whole genome shotgun (WGS) entry which is preliminary data.</text>
</comment>
<proteinExistence type="predicted"/>
<reference evidence="2" key="1">
    <citation type="submission" date="2020-10" db="EMBL/GenBank/DDBJ databases">
        <authorList>
            <person name="Gilroy R."/>
        </authorList>
    </citation>
    <scope>NUCLEOTIDE SEQUENCE</scope>
    <source>
        <strain evidence="2">CHK186-9395</strain>
    </source>
</reference>
<reference evidence="2" key="2">
    <citation type="journal article" date="2021" name="PeerJ">
        <title>Extensive microbial diversity within the chicken gut microbiome revealed by metagenomics and culture.</title>
        <authorList>
            <person name="Gilroy R."/>
            <person name="Ravi A."/>
            <person name="Getino M."/>
            <person name="Pursley I."/>
            <person name="Horton D.L."/>
            <person name="Alikhan N.F."/>
            <person name="Baker D."/>
            <person name="Gharbi K."/>
            <person name="Hall N."/>
            <person name="Watson M."/>
            <person name="Adriaenssens E.M."/>
            <person name="Foster-Nyarko E."/>
            <person name="Jarju S."/>
            <person name="Secka A."/>
            <person name="Antonio M."/>
            <person name="Oren A."/>
            <person name="Chaudhuri R.R."/>
            <person name="La Ragione R."/>
            <person name="Hildebrand F."/>
            <person name="Pallen M.J."/>
        </authorList>
    </citation>
    <scope>NUCLEOTIDE SEQUENCE</scope>
    <source>
        <strain evidence="2">CHK186-9395</strain>
    </source>
</reference>
<dbReference type="AlphaFoldDB" id="A0A9D1NDG8"/>
<dbReference type="Proteomes" id="UP000886861">
    <property type="component" value="Unassembled WGS sequence"/>
</dbReference>
<accession>A0A9D1NDG8</accession>
<evidence type="ECO:0000256" key="1">
    <source>
        <dbReference type="SAM" id="MobiDB-lite"/>
    </source>
</evidence>
<sequence length="54" mass="6126">MENNQKWRPGEQAPESGNYTAYDSEGHNGGSTYLEKGQRFPATQHSGSYYELEK</sequence>
<dbReference type="EMBL" id="DVOJ01000004">
    <property type="protein sequence ID" value="HIV01094.1"/>
    <property type="molecule type" value="Genomic_DNA"/>
</dbReference>
<organism evidence="2 3">
    <name type="scientific">Candidatus Caccopulliclostridium gallistercoris</name>
    <dbReference type="NCBI Taxonomy" id="2840719"/>
    <lineage>
        <taxon>Bacteria</taxon>
        <taxon>Bacillati</taxon>
        <taxon>Bacillota</taxon>
        <taxon>Clostridia</taxon>
        <taxon>Candidatus Caccopulliclostridium</taxon>
    </lineage>
</organism>
<feature type="region of interest" description="Disordered" evidence="1">
    <location>
        <begin position="1"/>
        <end position="54"/>
    </location>
</feature>
<dbReference type="Pfam" id="PF14168">
    <property type="entry name" value="YjzC"/>
    <property type="match status" value="1"/>
</dbReference>